<evidence type="ECO:0000256" key="4">
    <source>
        <dbReference type="ARBA" id="ARBA00023163"/>
    </source>
</evidence>
<dbReference type="PIRSF" id="PIRSF019455">
    <property type="entry name" value="CopR_AtkY"/>
    <property type="match status" value="1"/>
</dbReference>
<dbReference type="RefSeq" id="WP_286354113.1">
    <property type="nucleotide sequence ID" value="NZ_AP027079.1"/>
</dbReference>
<dbReference type="EMBL" id="AP027079">
    <property type="protein sequence ID" value="BDU70395.1"/>
    <property type="molecule type" value="Genomic_DNA"/>
</dbReference>
<dbReference type="Pfam" id="PF03965">
    <property type="entry name" value="Penicillinase_R"/>
    <property type="match status" value="1"/>
</dbReference>
<dbReference type="Gene3D" id="1.10.10.10">
    <property type="entry name" value="Winged helix-like DNA-binding domain superfamily/Winged helix DNA-binding domain"/>
    <property type="match status" value="1"/>
</dbReference>
<dbReference type="InterPro" id="IPR036390">
    <property type="entry name" value="WH_DNA-bd_sf"/>
</dbReference>
<evidence type="ECO:0000256" key="3">
    <source>
        <dbReference type="ARBA" id="ARBA00023125"/>
    </source>
</evidence>
<accession>A0ABN6V2Q4</accession>
<reference evidence="6" key="1">
    <citation type="journal article" date="2023" name="Int. J. Syst. Evol. Microbiol.">
        <title>Mesoterricola silvestris gen. nov., sp. nov., Mesoterricola sediminis sp. nov., Geothrix oryzae sp. nov., Geothrix edaphica sp. nov., Geothrix rubra sp. nov., and Geothrix limicola sp. nov., six novel members of Acidobacteriota isolated from soils.</title>
        <authorList>
            <person name="Itoh H."/>
            <person name="Sugisawa Y."/>
            <person name="Mise K."/>
            <person name="Xu Z."/>
            <person name="Kuniyasu M."/>
            <person name="Ushijima N."/>
            <person name="Kawano K."/>
            <person name="Kobayashi E."/>
            <person name="Shiratori Y."/>
            <person name="Masuda Y."/>
            <person name="Senoo K."/>
        </authorList>
    </citation>
    <scope>NUCLEOTIDE SEQUENCE [LARGE SCALE GENOMIC DNA]</scope>
    <source>
        <strain evidence="6">Red222</strain>
    </source>
</reference>
<keyword evidence="6" id="KW-1185">Reference proteome</keyword>
<protein>
    <submittedName>
        <fullName evidence="5">Transcriptional regulator</fullName>
    </submittedName>
</protein>
<keyword evidence="4" id="KW-0804">Transcription</keyword>
<gene>
    <name evidence="5" type="ORF">GETHOR_24960</name>
</gene>
<evidence type="ECO:0000313" key="5">
    <source>
        <dbReference type="EMBL" id="BDU70395.1"/>
    </source>
</evidence>
<keyword evidence="2" id="KW-0805">Transcription regulation</keyword>
<dbReference type="InterPro" id="IPR036388">
    <property type="entry name" value="WH-like_DNA-bd_sf"/>
</dbReference>
<dbReference type="InterPro" id="IPR005650">
    <property type="entry name" value="BlaI_family"/>
</dbReference>
<dbReference type="Proteomes" id="UP001242010">
    <property type="component" value="Chromosome"/>
</dbReference>
<name>A0ABN6V2Q4_9BACT</name>
<evidence type="ECO:0000313" key="6">
    <source>
        <dbReference type="Proteomes" id="UP001242010"/>
    </source>
</evidence>
<proteinExistence type="inferred from homology"/>
<sequence>MPTHPSEGLPIPTDAELSVLRLLWAKGPSTVRQLHEALSQERDLGYTTVLKAVQVMLEKGLVNRDDSERSHVYRAAVAEGQTKGQLVFDLMAKAFAGSASELLVHALKAGQTNPAELDAIQRLLDEARRGRS</sequence>
<dbReference type="SUPFAM" id="SSF46785">
    <property type="entry name" value="Winged helix' DNA-binding domain"/>
    <property type="match status" value="1"/>
</dbReference>
<evidence type="ECO:0000256" key="2">
    <source>
        <dbReference type="ARBA" id="ARBA00023015"/>
    </source>
</evidence>
<organism evidence="5 6">
    <name type="scientific">Geothrix oryzae</name>
    <dbReference type="NCBI Taxonomy" id="2927975"/>
    <lineage>
        <taxon>Bacteria</taxon>
        <taxon>Pseudomonadati</taxon>
        <taxon>Acidobacteriota</taxon>
        <taxon>Holophagae</taxon>
        <taxon>Holophagales</taxon>
        <taxon>Holophagaceae</taxon>
        <taxon>Geothrix</taxon>
    </lineage>
</organism>
<evidence type="ECO:0000256" key="1">
    <source>
        <dbReference type="ARBA" id="ARBA00011046"/>
    </source>
</evidence>
<keyword evidence="3" id="KW-0238">DNA-binding</keyword>
<comment type="similarity">
    <text evidence="1">Belongs to the BlaI transcriptional regulatory family.</text>
</comment>